<keyword evidence="3" id="KW-1185">Reference proteome</keyword>
<name>A0A151LYX3_ALLMI</name>
<dbReference type="AlphaFoldDB" id="A0A151LYX3"/>
<feature type="region of interest" description="Disordered" evidence="1">
    <location>
        <begin position="34"/>
        <end position="85"/>
    </location>
</feature>
<sequence length="85" mass="9254">MATAKAGAGNPTRWVTQCISGSDLHWMPDLLQFTTPSRDGQPMAQVPWAEETGSTARDGAGNRADKTHKQEAKSGRKLDKEQKTD</sequence>
<protein>
    <submittedName>
        <fullName evidence="2">Uncharacterized protein</fullName>
    </submittedName>
</protein>
<dbReference type="Proteomes" id="UP000050525">
    <property type="component" value="Unassembled WGS sequence"/>
</dbReference>
<organism evidence="2 3">
    <name type="scientific">Alligator mississippiensis</name>
    <name type="common">American alligator</name>
    <dbReference type="NCBI Taxonomy" id="8496"/>
    <lineage>
        <taxon>Eukaryota</taxon>
        <taxon>Metazoa</taxon>
        <taxon>Chordata</taxon>
        <taxon>Craniata</taxon>
        <taxon>Vertebrata</taxon>
        <taxon>Euteleostomi</taxon>
        <taxon>Archelosauria</taxon>
        <taxon>Archosauria</taxon>
        <taxon>Crocodylia</taxon>
        <taxon>Alligatoridae</taxon>
        <taxon>Alligatorinae</taxon>
        <taxon>Alligator</taxon>
    </lineage>
</organism>
<dbReference type="EMBL" id="AKHW03007000">
    <property type="protein sequence ID" value="KYO17444.1"/>
    <property type="molecule type" value="Genomic_DNA"/>
</dbReference>
<evidence type="ECO:0000313" key="3">
    <source>
        <dbReference type="Proteomes" id="UP000050525"/>
    </source>
</evidence>
<evidence type="ECO:0000256" key="1">
    <source>
        <dbReference type="SAM" id="MobiDB-lite"/>
    </source>
</evidence>
<reference evidence="2 3" key="1">
    <citation type="journal article" date="2012" name="Genome Biol.">
        <title>Sequencing three crocodilian genomes to illuminate the evolution of archosaurs and amniotes.</title>
        <authorList>
            <person name="St John J.A."/>
            <person name="Braun E.L."/>
            <person name="Isberg S.R."/>
            <person name="Miles L.G."/>
            <person name="Chong A.Y."/>
            <person name="Gongora J."/>
            <person name="Dalzell P."/>
            <person name="Moran C."/>
            <person name="Bed'hom B."/>
            <person name="Abzhanov A."/>
            <person name="Burgess S.C."/>
            <person name="Cooksey A.M."/>
            <person name="Castoe T.A."/>
            <person name="Crawford N.G."/>
            <person name="Densmore L.D."/>
            <person name="Drew J.C."/>
            <person name="Edwards S.V."/>
            <person name="Faircloth B.C."/>
            <person name="Fujita M.K."/>
            <person name="Greenwold M.J."/>
            <person name="Hoffmann F.G."/>
            <person name="Howard J.M."/>
            <person name="Iguchi T."/>
            <person name="Janes D.E."/>
            <person name="Khan S.Y."/>
            <person name="Kohno S."/>
            <person name="de Koning A.J."/>
            <person name="Lance S.L."/>
            <person name="McCarthy F.M."/>
            <person name="McCormack J.E."/>
            <person name="Merchant M.E."/>
            <person name="Peterson D.G."/>
            <person name="Pollock D.D."/>
            <person name="Pourmand N."/>
            <person name="Raney B.J."/>
            <person name="Roessler K.A."/>
            <person name="Sanford J.R."/>
            <person name="Sawyer R.H."/>
            <person name="Schmidt C.J."/>
            <person name="Triplett E.W."/>
            <person name="Tuberville T.D."/>
            <person name="Venegas-Anaya M."/>
            <person name="Howard J.T."/>
            <person name="Jarvis E.D."/>
            <person name="Guillette L.J.Jr."/>
            <person name="Glenn T.C."/>
            <person name="Green R.E."/>
            <person name="Ray D.A."/>
        </authorList>
    </citation>
    <scope>NUCLEOTIDE SEQUENCE [LARGE SCALE GENOMIC DNA]</scope>
    <source>
        <strain evidence="2">KSC_2009_1</strain>
    </source>
</reference>
<proteinExistence type="predicted"/>
<comment type="caution">
    <text evidence="2">The sequence shown here is derived from an EMBL/GenBank/DDBJ whole genome shotgun (WGS) entry which is preliminary data.</text>
</comment>
<evidence type="ECO:0000313" key="2">
    <source>
        <dbReference type="EMBL" id="KYO17444.1"/>
    </source>
</evidence>
<accession>A0A151LYX3</accession>
<gene>
    <name evidence="2" type="ORF">Y1Q_0020058</name>
</gene>
<feature type="compositionally biased region" description="Basic and acidic residues" evidence="1">
    <location>
        <begin position="63"/>
        <end position="85"/>
    </location>
</feature>